<name>A0A8H7VUB0_9FUNG</name>
<evidence type="ECO:0000313" key="1">
    <source>
        <dbReference type="EMBL" id="KAG2234831.1"/>
    </source>
</evidence>
<comment type="caution">
    <text evidence="1">The sequence shown here is derived from an EMBL/GenBank/DDBJ whole genome shotgun (WGS) entry which is preliminary data.</text>
</comment>
<sequence length="173" mass="20081">MNTTRNVTRNQAICMFFYVDYTDENVMNYKKKIEDFGDVEICYNVDEKQPVLVSKQRIRGDPMSYRKYLECIDPSLEQSQSCDIDDYANKNMLVYLKSVKHDVCLVSVDFAGLTTRTHDIVQLIETNPAIKKIAIETFTVANELFLFDSESLTTDAELLEKFNCRKKSVQRSK</sequence>
<keyword evidence="2" id="KW-1185">Reference proteome</keyword>
<organism evidence="1 2">
    <name type="scientific">Thamnidium elegans</name>
    <dbReference type="NCBI Taxonomy" id="101142"/>
    <lineage>
        <taxon>Eukaryota</taxon>
        <taxon>Fungi</taxon>
        <taxon>Fungi incertae sedis</taxon>
        <taxon>Mucoromycota</taxon>
        <taxon>Mucoromycotina</taxon>
        <taxon>Mucoromycetes</taxon>
        <taxon>Mucorales</taxon>
        <taxon>Mucorineae</taxon>
        <taxon>Mucoraceae</taxon>
        <taxon>Thamnidium</taxon>
    </lineage>
</organism>
<gene>
    <name evidence="1" type="ORF">INT48_006748</name>
</gene>
<proteinExistence type="predicted"/>
<reference evidence="1" key="1">
    <citation type="submission" date="2021-01" db="EMBL/GenBank/DDBJ databases">
        <title>Metabolic potential, ecology and presence of endohyphal bacteria is reflected in genomic diversity of Mucoromycotina.</title>
        <authorList>
            <person name="Muszewska A."/>
            <person name="Okrasinska A."/>
            <person name="Steczkiewicz K."/>
            <person name="Drgas O."/>
            <person name="Orlowska M."/>
            <person name="Perlinska-Lenart U."/>
            <person name="Aleksandrzak-Piekarczyk T."/>
            <person name="Szatraj K."/>
            <person name="Zielenkiewicz U."/>
            <person name="Pilsyk S."/>
            <person name="Malc E."/>
            <person name="Mieczkowski P."/>
            <person name="Kruszewska J.S."/>
            <person name="Biernat P."/>
            <person name="Pawlowska J."/>
        </authorList>
    </citation>
    <scope>NUCLEOTIDE SEQUENCE</scope>
    <source>
        <strain evidence="1">WA0000018081</strain>
    </source>
</reference>
<evidence type="ECO:0000313" key="2">
    <source>
        <dbReference type="Proteomes" id="UP000613177"/>
    </source>
</evidence>
<dbReference type="AlphaFoldDB" id="A0A8H7VUB0"/>
<accession>A0A8H7VUB0</accession>
<dbReference type="Proteomes" id="UP000613177">
    <property type="component" value="Unassembled WGS sequence"/>
</dbReference>
<dbReference type="EMBL" id="JAEPRE010000045">
    <property type="protein sequence ID" value="KAG2234831.1"/>
    <property type="molecule type" value="Genomic_DNA"/>
</dbReference>
<protein>
    <submittedName>
        <fullName evidence="1">Uncharacterized protein</fullName>
    </submittedName>
</protein>